<dbReference type="InterPro" id="IPR011251">
    <property type="entry name" value="Luciferase-like_dom"/>
</dbReference>
<dbReference type="PANTHER" id="PTHR30137">
    <property type="entry name" value="LUCIFERASE-LIKE MONOOXYGENASE"/>
    <property type="match status" value="1"/>
</dbReference>
<protein>
    <submittedName>
        <fullName evidence="1">Alkane 1-monooxygenase</fullName>
    </submittedName>
</protein>
<gene>
    <name evidence="1" type="ORF">BAOM_0792</name>
</gene>
<dbReference type="InterPro" id="IPR036661">
    <property type="entry name" value="Luciferase-like_sf"/>
</dbReference>
<sequence>MQFGLSFFPDSHPEDKSGEQYFREALDLTEVADQLGYHHVRIVEHYEHAYGGYSSNPSIFLAAASQRAKNLRLVTGCVLPAFTHPVKLAHELSMLDAISGGRLEVGFARAFLPHEFNTFGVPMSESNTRYRESLGVIRRLWSEDKVTHNGEIYNFENVSVVPRPTQKKIPTWVAAIQTAESFEWAGENGHNLMVVPYLADYDKLRENIQLYKKAYEKAGHGTVQKDQIQMALHTYIHEDEQQAIADAKGYMEHYVNVFLESATAWDATSSEQYKGYDKIAEGLRAMTYEKVLNEGRAAIGSPETVIKRFKELSEFFDVHQFSLQLNFGNMKYEDALRSVRLLGEKVIPAFKALNV</sequence>
<dbReference type="AlphaFoldDB" id="A0A3T0KMB7"/>
<keyword evidence="1" id="KW-0560">Oxidoreductase</keyword>
<name>A0A3T0KMB7_9BACI</name>
<evidence type="ECO:0000313" key="2">
    <source>
        <dbReference type="Proteomes" id="UP000283095"/>
    </source>
</evidence>
<dbReference type="KEGG" id="pasa:BAOM_0792"/>
<keyword evidence="1" id="KW-0503">Monooxygenase</keyword>
<dbReference type="InterPro" id="IPR050766">
    <property type="entry name" value="Bact_Lucif_Oxidored"/>
</dbReference>
<dbReference type="PANTHER" id="PTHR30137:SF6">
    <property type="entry name" value="LUCIFERASE-LIKE MONOOXYGENASE"/>
    <property type="match status" value="1"/>
</dbReference>
<dbReference type="GO" id="GO:0004497">
    <property type="term" value="F:monooxygenase activity"/>
    <property type="evidence" value="ECO:0007669"/>
    <property type="project" value="UniProtKB-KW"/>
</dbReference>
<dbReference type="SUPFAM" id="SSF51679">
    <property type="entry name" value="Bacterial luciferase-like"/>
    <property type="match status" value="1"/>
</dbReference>
<dbReference type="Gene3D" id="3.20.20.30">
    <property type="entry name" value="Luciferase-like domain"/>
    <property type="match status" value="1"/>
</dbReference>
<dbReference type="Pfam" id="PF00296">
    <property type="entry name" value="Bac_luciferase"/>
    <property type="match status" value="1"/>
</dbReference>
<reference evidence="1 2" key="1">
    <citation type="submission" date="2018-01" db="EMBL/GenBank/DDBJ databases">
        <title>Bacillus asahii Genome sequencing and assembly.</title>
        <authorList>
            <person name="Jiang H."/>
            <person name="Feng Y."/>
            <person name="Zhao F."/>
            <person name="Lin X."/>
        </authorList>
    </citation>
    <scope>NUCLEOTIDE SEQUENCE [LARGE SCALE GENOMIC DNA]</scope>
    <source>
        <strain evidence="1 2">OM18</strain>
    </source>
</reference>
<accession>A0A3T0KMB7</accession>
<organism evidence="1 2">
    <name type="scientific">Peribacillus asahii</name>
    <dbReference type="NCBI Taxonomy" id="228899"/>
    <lineage>
        <taxon>Bacteria</taxon>
        <taxon>Bacillati</taxon>
        <taxon>Bacillota</taxon>
        <taxon>Bacilli</taxon>
        <taxon>Bacillales</taxon>
        <taxon>Bacillaceae</taxon>
        <taxon>Peribacillus</taxon>
    </lineage>
</organism>
<dbReference type="GO" id="GO:0005829">
    <property type="term" value="C:cytosol"/>
    <property type="evidence" value="ECO:0007669"/>
    <property type="project" value="TreeGrafter"/>
</dbReference>
<proteinExistence type="predicted"/>
<dbReference type="EMBL" id="CP026095">
    <property type="protein sequence ID" value="AZV41404.1"/>
    <property type="molecule type" value="Genomic_DNA"/>
</dbReference>
<dbReference type="RefSeq" id="WP_164853121.1">
    <property type="nucleotide sequence ID" value="NZ_CP026095.1"/>
</dbReference>
<evidence type="ECO:0000313" key="1">
    <source>
        <dbReference type="EMBL" id="AZV41404.1"/>
    </source>
</evidence>
<dbReference type="GO" id="GO:0016705">
    <property type="term" value="F:oxidoreductase activity, acting on paired donors, with incorporation or reduction of molecular oxygen"/>
    <property type="evidence" value="ECO:0007669"/>
    <property type="project" value="InterPro"/>
</dbReference>
<dbReference type="Proteomes" id="UP000283095">
    <property type="component" value="Chromosome"/>
</dbReference>